<dbReference type="Gramene" id="rna-AYBTSS11_LOCUS5689">
    <property type="protein sequence ID" value="CAJ1932216.1"/>
    <property type="gene ID" value="gene-AYBTSS11_LOCUS5689"/>
</dbReference>
<sequence length="89" mass="9894">MKGEHSEKDEEKVEVSDIGVGSVMHVHQGATVHHAIMRSQLLFQMETMGPLSPVEHVHQSDTRVEVSAILAWKQVGMVLLDLVEVPLLM</sequence>
<dbReference type="AlphaFoldDB" id="A0AA86V9P4"/>
<accession>A0AA86V9P4</accession>
<gene>
    <name evidence="1" type="ORF">AYBTSS11_LOCUS5689</name>
</gene>
<dbReference type="Proteomes" id="UP001189624">
    <property type="component" value="Chromosome 2"/>
</dbReference>
<evidence type="ECO:0000313" key="2">
    <source>
        <dbReference type="Proteomes" id="UP001189624"/>
    </source>
</evidence>
<proteinExistence type="predicted"/>
<reference evidence="1" key="1">
    <citation type="submission" date="2023-10" db="EMBL/GenBank/DDBJ databases">
        <authorList>
            <person name="Domelevo Entfellner J.-B."/>
        </authorList>
    </citation>
    <scope>NUCLEOTIDE SEQUENCE</scope>
</reference>
<protein>
    <submittedName>
        <fullName evidence="1">Uncharacterized protein</fullName>
    </submittedName>
</protein>
<evidence type="ECO:0000313" key="1">
    <source>
        <dbReference type="EMBL" id="CAJ1932216.1"/>
    </source>
</evidence>
<dbReference type="EMBL" id="OY731399">
    <property type="protein sequence ID" value="CAJ1932216.1"/>
    <property type="molecule type" value="Genomic_DNA"/>
</dbReference>
<keyword evidence="2" id="KW-1185">Reference proteome</keyword>
<organism evidence="1 2">
    <name type="scientific">Sphenostylis stenocarpa</name>
    <dbReference type="NCBI Taxonomy" id="92480"/>
    <lineage>
        <taxon>Eukaryota</taxon>
        <taxon>Viridiplantae</taxon>
        <taxon>Streptophyta</taxon>
        <taxon>Embryophyta</taxon>
        <taxon>Tracheophyta</taxon>
        <taxon>Spermatophyta</taxon>
        <taxon>Magnoliopsida</taxon>
        <taxon>eudicotyledons</taxon>
        <taxon>Gunneridae</taxon>
        <taxon>Pentapetalae</taxon>
        <taxon>rosids</taxon>
        <taxon>fabids</taxon>
        <taxon>Fabales</taxon>
        <taxon>Fabaceae</taxon>
        <taxon>Papilionoideae</taxon>
        <taxon>50 kb inversion clade</taxon>
        <taxon>NPAAA clade</taxon>
        <taxon>indigoferoid/millettioid clade</taxon>
        <taxon>Phaseoleae</taxon>
        <taxon>Sphenostylis</taxon>
    </lineage>
</organism>
<name>A0AA86V9P4_9FABA</name>